<gene>
    <name evidence="4" type="ORF">LPJ53_000635</name>
</gene>
<feature type="domain" description="Peptidase M16 C-terminal" evidence="3">
    <location>
        <begin position="207"/>
        <end position="330"/>
    </location>
</feature>
<accession>A0A9W7Y620</accession>
<evidence type="ECO:0008006" key="6">
    <source>
        <dbReference type="Google" id="ProtNLM"/>
    </source>
</evidence>
<feature type="region of interest" description="Disordered" evidence="1">
    <location>
        <begin position="361"/>
        <end position="402"/>
    </location>
</feature>
<dbReference type="FunFam" id="3.30.830.10:FF:000015">
    <property type="entry name" value="Putative zinc metalloprotease"/>
    <property type="match status" value="1"/>
</dbReference>
<dbReference type="EMBL" id="JANBOJ010000010">
    <property type="protein sequence ID" value="KAJ1725212.1"/>
    <property type="molecule type" value="Genomic_DNA"/>
</dbReference>
<organism evidence="4 5">
    <name type="scientific">Coemansia erecta</name>
    <dbReference type="NCBI Taxonomy" id="147472"/>
    <lineage>
        <taxon>Eukaryota</taxon>
        <taxon>Fungi</taxon>
        <taxon>Fungi incertae sedis</taxon>
        <taxon>Zoopagomycota</taxon>
        <taxon>Kickxellomycotina</taxon>
        <taxon>Kickxellomycetes</taxon>
        <taxon>Kickxellales</taxon>
        <taxon>Kickxellaceae</taxon>
        <taxon>Coemansia</taxon>
    </lineage>
</organism>
<evidence type="ECO:0000259" key="2">
    <source>
        <dbReference type="Pfam" id="PF00675"/>
    </source>
</evidence>
<reference evidence="4" key="1">
    <citation type="submission" date="2022-07" db="EMBL/GenBank/DDBJ databases">
        <title>Phylogenomic reconstructions and comparative analyses of Kickxellomycotina fungi.</title>
        <authorList>
            <person name="Reynolds N.K."/>
            <person name="Stajich J.E."/>
            <person name="Barry K."/>
            <person name="Grigoriev I.V."/>
            <person name="Crous P."/>
            <person name="Smith M.E."/>
        </authorList>
    </citation>
    <scope>NUCLEOTIDE SEQUENCE</scope>
    <source>
        <strain evidence="4">NBRC 32514</strain>
    </source>
</reference>
<feature type="domain" description="Peptidase M16 N-terminal" evidence="2">
    <location>
        <begin position="65"/>
        <end position="154"/>
    </location>
</feature>
<dbReference type="InterPro" id="IPR011765">
    <property type="entry name" value="Pept_M16_N"/>
</dbReference>
<protein>
    <recommendedName>
        <fullName evidence="6">Zinc metalloprotease</fullName>
    </recommendedName>
</protein>
<evidence type="ECO:0000313" key="4">
    <source>
        <dbReference type="EMBL" id="KAJ1725212.1"/>
    </source>
</evidence>
<dbReference type="GO" id="GO:0046872">
    <property type="term" value="F:metal ion binding"/>
    <property type="evidence" value="ECO:0007669"/>
    <property type="project" value="InterPro"/>
</dbReference>
<dbReference type="OrthoDB" id="4953at2759"/>
<keyword evidence="5" id="KW-1185">Reference proteome</keyword>
<feature type="compositionally biased region" description="Acidic residues" evidence="1">
    <location>
        <begin position="367"/>
        <end position="400"/>
    </location>
</feature>
<evidence type="ECO:0000256" key="1">
    <source>
        <dbReference type="SAM" id="MobiDB-lite"/>
    </source>
</evidence>
<dbReference type="Pfam" id="PF00675">
    <property type="entry name" value="Peptidase_M16"/>
    <property type="match status" value="1"/>
</dbReference>
<evidence type="ECO:0000259" key="3">
    <source>
        <dbReference type="Pfam" id="PF05193"/>
    </source>
</evidence>
<dbReference type="Gene3D" id="3.30.830.10">
    <property type="entry name" value="Metalloenzyme, LuxS/M16 peptidase-like"/>
    <property type="match status" value="3"/>
</dbReference>
<comment type="caution">
    <text evidence="4">The sequence shown here is derived from an EMBL/GenBank/DDBJ whole genome shotgun (WGS) entry which is preliminary data.</text>
</comment>
<proteinExistence type="predicted"/>
<dbReference type="InterPro" id="IPR011249">
    <property type="entry name" value="Metalloenz_LuxS/M16"/>
</dbReference>
<evidence type="ECO:0000313" key="5">
    <source>
        <dbReference type="Proteomes" id="UP001149813"/>
    </source>
</evidence>
<dbReference type="SUPFAM" id="SSF63411">
    <property type="entry name" value="LuxS/MPP-like metallohydrolase"/>
    <property type="match status" value="3"/>
</dbReference>
<sequence>MASGNSGNEALFVKEGDDFYFEKGTADGSGYRTSVYRHRESQMRVVVSRVPRPLCTLHIYVPTVTDNDKGLPHTLEHLVFCGSQRYPHRGYLDALANCNFSQGTNAWTSGDHTCYTLEASSEQAVANVLPVYLDHVLHPVLRPDQFVTEVYHFDSAGREKGVVFSEMVARESGEYDQAMRALYGQAFGPRSAYRFETGGLTKDIARLTNEEIVAYHAEYYDANNITVVLTGSFSDDFEERVLQTLPAEIVASSGRSSRTPVDCQGPPEGAPVGRTVEYPSADVESGSVWFCWRGPMPEDVETVVALEVLLEYLAENSSSPLMQRFVERRRPLASAVAYGVEKVIPCTIEVQFSGVPYAAGRRGAGGDEAEGSGDEDGEDDEGGDESGDEGGDESEDEDEDVPRLFDERYFERLVVSELQRVHDSGFDGDPEALRKAALRVRQKRAEKMENAPEDAIQLSLCADIVASHFSPGHLGAFTIGSRAQQFTLLDRLAAQPLEYWLGILRTWLVDAPAYHVVMVPDSQLGGRLEEARRAVEQGNAAGVGDAAAHDAWVARAIEANRVDLPEDVKRRAPGADARLIAGLAHEHTVRRLASGARGLSVGVAQVVQVDTGFPSLRLHLPLDALDDRQRAHLVVFQELLLASDLRLPAGLVYDMDEGPLEHARLVDYVTVDRRLADLATAREAAVGYRNARFACGWMDGVFNVRVRATRGRFALAVRWALQAVVFAEFSAERIAAVAQNLLAEVSESHRDGHDMAAAVALHYTTRPAQPPLEKLPVEKPDLVEHHISVLEQAAVLRRVAERARAGDVAEIVQVLDGIRDRLLGAQAQGFVTLGVPAGEDPQGYVDVYVRESSACCAKYRDGSLLAAAGRKDGEQLLADIFPLARALRFPTDLAAPLRVQLALASEQASYAHVYVHSDLFRAPTPSSTESFEQQLAHYPALDYYALRLLCALLDRVDGPLYNAVRGRGYAYGAYFSQALWQDHLSFVCYRASDVLRAISEMRSLVGRLRDHWDEYVGEFEVRMTRSSLVYMNTVATPAALVDCCARANIYGFENARMMERWRNEHLEHVTMEDLRRVYDVHLSKLADPGHPSITVVTTPPDTKLPADAIGAFEQLTLEQLSASYYRPL</sequence>
<dbReference type="Proteomes" id="UP001149813">
    <property type="component" value="Unassembled WGS sequence"/>
</dbReference>
<dbReference type="PANTHER" id="PTHR43016">
    <property type="entry name" value="PRESEQUENCE PROTEASE"/>
    <property type="match status" value="1"/>
</dbReference>
<dbReference type="Pfam" id="PF05193">
    <property type="entry name" value="Peptidase_M16_C"/>
    <property type="match status" value="1"/>
</dbReference>
<name>A0A9W7Y620_9FUNG</name>
<dbReference type="PANTHER" id="PTHR43016:SF6">
    <property type="entry name" value="PEPTIDASE M16 N-TERMINAL DOMAIN-CONTAINING PROTEIN"/>
    <property type="match status" value="1"/>
</dbReference>
<dbReference type="InterPro" id="IPR007863">
    <property type="entry name" value="Peptidase_M16_C"/>
</dbReference>
<dbReference type="AlphaFoldDB" id="A0A9W7Y620"/>